<dbReference type="Gene3D" id="3.40.50.300">
    <property type="entry name" value="P-loop containing nucleotide triphosphate hydrolases"/>
    <property type="match status" value="1"/>
</dbReference>
<proteinExistence type="predicted"/>
<evidence type="ECO:0000313" key="5">
    <source>
        <dbReference type="EMBL" id="MBU3851432.1"/>
    </source>
</evidence>
<dbReference type="GO" id="GO:0005524">
    <property type="term" value="F:ATP binding"/>
    <property type="evidence" value="ECO:0007669"/>
    <property type="project" value="UniProtKB-KW"/>
</dbReference>
<name>A0A948X0F1_9LACO</name>
<keyword evidence="3 5" id="KW-0067">ATP-binding</keyword>
<dbReference type="InterPro" id="IPR027417">
    <property type="entry name" value="P-loop_NTPase"/>
</dbReference>
<dbReference type="InterPro" id="IPR050611">
    <property type="entry name" value="ABCF"/>
</dbReference>
<keyword evidence="2" id="KW-0547">Nucleotide-binding</keyword>
<reference evidence="5" key="2">
    <citation type="submission" date="2021-04" db="EMBL/GenBank/DDBJ databases">
        <authorList>
            <person name="Gilroy R."/>
        </authorList>
    </citation>
    <scope>NUCLEOTIDE SEQUENCE</scope>
    <source>
        <strain evidence="5">F6-6636</strain>
    </source>
</reference>
<keyword evidence="1" id="KW-0677">Repeat</keyword>
<dbReference type="PANTHER" id="PTHR19211">
    <property type="entry name" value="ATP-BINDING TRANSPORT PROTEIN-RELATED"/>
    <property type="match status" value="1"/>
</dbReference>
<organism evidence="5 6">
    <name type="scientific">Candidatus Paralactobacillus gallistercoris</name>
    <dbReference type="NCBI Taxonomy" id="2838724"/>
    <lineage>
        <taxon>Bacteria</taxon>
        <taxon>Bacillati</taxon>
        <taxon>Bacillota</taxon>
        <taxon>Bacilli</taxon>
        <taxon>Lactobacillales</taxon>
        <taxon>Lactobacillaceae</taxon>
        <taxon>Lactobacillus</taxon>
    </lineage>
</organism>
<dbReference type="Proteomes" id="UP000777303">
    <property type="component" value="Unassembled WGS sequence"/>
</dbReference>
<sequence length="279" mass="31425">MSVLLNVVDVTKSYRHQRILDKIRLTISQHDCIAISGRPAIGKSTLLQIIAGAIKPDRGHVRAHADLDAMYCAPDSLEGAMTVQRFFASSMRSSGLSRNVWQQRCNDLVNAFDLYDYLNTPLRYVSHSIGQKVSLVHAFLSMVDVLILDDPTTYLDDDTIKVLIAQIQNYLRAGGAVVLVDNNRELVEQTATQFYRLQAHHLEEVSSFNNDHQIIARRMTFAGSMHSAAISPNVLERVKVVKRIANEVTLEVAVIDSDYVLRNMVNSDYSLRSFVNEYK</sequence>
<evidence type="ECO:0000256" key="2">
    <source>
        <dbReference type="ARBA" id="ARBA00022741"/>
    </source>
</evidence>
<accession>A0A948X0F1</accession>
<dbReference type="InterPro" id="IPR003439">
    <property type="entry name" value="ABC_transporter-like_ATP-bd"/>
</dbReference>
<dbReference type="SMART" id="SM00382">
    <property type="entry name" value="AAA"/>
    <property type="match status" value="1"/>
</dbReference>
<dbReference type="SUPFAM" id="SSF52540">
    <property type="entry name" value="P-loop containing nucleoside triphosphate hydrolases"/>
    <property type="match status" value="1"/>
</dbReference>
<reference evidence="5" key="1">
    <citation type="journal article" date="2021" name="PeerJ">
        <title>Extensive microbial diversity within the chicken gut microbiome revealed by metagenomics and culture.</title>
        <authorList>
            <person name="Gilroy R."/>
            <person name="Ravi A."/>
            <person name="Getino M."/>
            <person name="Pursley I."/>
            <person name="Horton D.L."/>
            <person name="Alikhan N.F."/>
            <person name="Baker D."/>
            <person name="Gharbi K."/>
            <person name="Hall N."/>
            <person name="Watson M."/>
            <person name="Adriaenssens E.M."/>
            <person name="Foster-Nyarko E."/>
            <person name="Jarju S."/>
            <person name="Secka A."/>
            <person name="Antonio M."/>
            <person name="Oren A."/>
            <person name="Chaudhuri R.R."/>
            <person name="La Ragione R."/>
            <person name="Hildebrand F."/>
            <person name="Pallen M.J."/>
        </authorList>
    </citation>
    <scope>NUCLEOTIDE SEQUENCE</scope>
    <source>
        <strain evidence="5">F6-6636</strain>
    </source>
</reference>
<dbReference type="GO" id="GO:0016887">
    <property type="term" value="F:ATP hydrolysis activity"/>
    <property type="evidence" value="ECO:0007669"/>
    <property type="project" value="InterPro"/>
</dbReference>
<protein>
    <submittedName>
        <fullName evidence="5">ATP-binding cassette domain-containing protein</fullName>
    </submittedName>
</protein>
<evidence type="ECO:0000256" key="3">
    <source>
        <dbReference type="ARBA" id="ARBA00022840"/>
    </source>
</evidence>
<feature type="domain" description="ABC transporter" evidence="4">
    <location>
        <begin position="5"/>
        <end position="224"/>
    </location>
</feature>
<dbReference type="PANTHER" id="PTHR19211:SF129">
    <property type="entry name" value="ABC TRANSPORTER ATP-BINDING PROTEIN"/>
    <property type="match status" value="1"/>
</dbReference>
<dbReference type="Pfam" id="PF00005">
    <property type="entry name" value="ABC_tran"/>
    <property type="match status" value="1"/>
</dbReference>
<dbReference type="InterPro" id="IPR003593">
    <property type="entry name" value="AAA+_ATPase"/>
</dbReference>
<comment type="caution">
    <text evidence="5">The sequence shown here is derived from an EMBL/GenBank/DDBJ whole genome shotgun (WGS) entry which is preliminary data.</text>
</comment>
<evidence type="ECO:0000313" key="6">
    <source>
        <dbReference type="Proteomes" id="UP000777303"/>
    </source>
</evidence>
<evidence type="ECO:0000256" key="1">
    <source>
        <dbReference type="ARBA" id="ARBA00022737"/>
    </source>
</evidence>
<dbReference type="PROSITE" id="PS50893">
    <property type="entry name" value="ABC_TRANSPORTER_2"/>
    <property type="match status" value="1"/>
</dbReference>
<gene>
    <name evidence="5" type="ORF">H9901_01865</name>
</gene>
<dbReference type="EMBL" id="JAHLFS010000024">
    <property type="protein sequence ID" value="MBU3851432.1"/>
    <property type="molecule type" value="Genomic_DNA"/>
</dbReference>
<dbReference type="AlphaFoldDB" id="A0A948X0F1"/>
<evidence type="ECO:0000259" key="4">
    <source>
        <dbReference type="PROSITE" id="PS50893"/>
    </source>
</evidence>